<dbReference type="InterPro" id="IPR001647">
    <property type="entry name" value="HTH_TetR"/>
</dbReference>
<dbReference type="Gene3D" id="1.10.10.60">
    <property type="entry name" value="Homeodomain-like"/>
    <property type="match status" value="1"/>
</dbReference>
<dbReference type="Proteomes" id="UP000676325">
    <property type="component" value="Unassembled WGS sequence"/>
</dbReference>
<dbReference type="GO" id="GO:0003700">
    <property type="term" value="F:DNA-binding transcription factor activity"/>
    <property type="evidence" value="ECO:0007669"/>
    <property type="project" value="TreeGrafter"/>
</dbReference>
<dbReference type="SUPFAM" id="SSF46689">
    <property type="entry name" value="Homeodomain-like"/>
    <property type="match status" value="1"/>
</dbReference>
<keyword evidence="7" id="KW-1185">Reference proteome</keyword>
<sequence>MAVARTGTTRDIARAAVRAELAEVAFELFRREGFENVTISELAEAAGVSRSTFLRYFGTKEDAVLFALDAQGEKVADALRERPAGEDDWTALRRALDVAIEQYRHDPVEALAVTRLVRDTPALCARQSQKHRGWRHALGRALADRVSAGGTPAVDALGPTVRAAAALDCLDIALDYWTTSDGKSDLEALLDRAFAAFTPGA</sequence>
<evidence type="ECO:0000259" key="5">
    <source>
        <dbReference type="PROSITE" id="PS50977"/>
    </source>
</evidence>
<evidence type="ECO:0000256" key="4">
    <source>
        <dbReference type="PROSITE-ProRule" id="PRU00335"/>
    </source>
</evidence>
<dbReference type="InterPro" id="IPR050109">
    <property type="entry name" value="HTH-type_TetR-like_transc_reg"/>
</dbReference>
<proteinExistence type="predicted"/>
<dbReference type="Pfam" id="PF17754">
    <property type="entry name" value="TetR_C_14"/>
    <property type="match status" value="1"/>
</dbReference>
<evidence type="ECO:0000313" key="7">
    <source>
        <dbReference type="Proteomes" id="UP000676325"/>
    </source>
</evidence>
<gene>
    <name evidence="6" type="ORF">KDK95_33295</name>
</gene>
<feature type="domain" description="HTH tetR-type" evidence="5">
    <location>
        <begin position="15"/>
        <end position="75"/>
    </location>
</feature>
<dbReference type="GO" id="GO:0000976">
    <property type="term" value="F:transcription cis-regulatory region binding"/>
    <property type="evidence" value="ECO:0007669"/>
    <property type="project" value="TreeGrafter"/>
</dbReference>
<dbReference type="PANTHER" id="PTHR30055">
    <property type="entry name" value="HTH-TYPE TRANSCRIPTIONAL REGULATOR RUTR"/>
    <property type="match status" value="1"/>
</dbReference>
<evidence type="ECO:0000256" key="1">
    <source>
        <dbReference type="ARBA" id="ARBA00023015"/>
    </source>
</evidence>
<dbReference type="Gene3D" id="1.10.357.10">
    <property type="entry name" value="Tetracycline Repressor, domain 2"/>
    <property type="match status" value="1"/>
</dbReference>
<dbReference type="PRINTS" id="PR00455">
    <property type="entry name" value="HTHTETR"/>
</dbReference>
<evidence type="ECO:0000313" key="6">
    <source>
        <dbReference type="EMBL" id="MBR7831230.1"/>
    </source>
</evidence>
<evidence type="ECO:0000256" key="2">
    <source>
        <dbReference type="ARBA" id="ARBA00023125"/>
    </source>
</evidence>
<keyword evidence="2 4" id="KW-0238">DNA-binding</keyword>
<dbReference type="InterPro" id="IPR041347">
    <property type="entry name" value="MftR_C"/>
</dbReference>
<dbReference type="AlphaFoldDB" id="A0A941EEJ1"/>
<organism evidence="6 7">
    <name type="scientific">Actinospica acidithermotolerans</name>
    <dbReference type="NCBI Taxonomy" id="2828514"/>
    <lineage>
        <taxon>Bacteria</taxon>
        <taxon>Bacillati</taxon>
        <taxon>Actinomycetota</taxon>
        <taxon>Actinomycetes</taxon>
        <taxon>Catenulisporales</taxon>
        <taxon>Actinospicaceae</taxon>
        <taxon>Actinospica</taxon>
    </lineage>
</organism>
<reference evidence="6" key="1">
    <citation type="submission" date="2021-04" db="EMBL/GenBank/DDBJ databases">
        <title>Genome based classification of Actinospica acidithermotolerans sp. nov., an actinobacterium isolated from an Indonesian hot spring.</title>
        <authorList>
            <person name="Kusuma A.B."/>
            <person name="Putra K.E."/>
            <person name="Nafisah S."/>
            <person name="Loh J."/>
            <person name="Nouioui I."/>
            <person name="Goodfellow M."/>
        </authorList>
    </citation>
    <scope>NUCLEOTIDE SEQUENCE</scope>
    <source>
        <strain evidence="6">MGRD01-02</strain>
    </source>
</reference>
<dbReference type="EMBL" id="JAGSOH010000199">
    <property type="protein sequence ID" value="MBR7831230.1"/>
    <property type="molecule type" value="Genomic_DNA"/>
</dbReference>
<dbReference type="PANTHER" id="PTHR30055:SF238">
    <property type="entry name" value="MYCOFACTOCIN BIOSYNTHESIS TRANSCRIPTIONAL REGULATOR MFTR-RELATED"/>
    <property type="match status" value="1"/>
</dbReference>
<dbReference type="PROSITE" id="PS50977">
    <property type="entry name" value="HTH_TETR_2"/>
    <property type="match status" value="1"/>
</dbReference>
<dbReference type="RefSeq" id="WP_212522345.1">
    <property type="nucleotide sequence ID" value="NZ_JAGSOH010000199.1"/>
</dbReference>
<keyword evidence="1" id="KW-0805">Transcription regulation</keyword>
<evidence type="ECO:0000256" key="3">
    <source>
        <dbReference type="ARBA" id="ARBA00023163"/>
    </source>
</evidence>
<feature type="DNA-binding region" description="H-T-H motif" evidence="4">
    <location>
        <begin position="38"/>
        <end position="57"/>
    </location>
</feature>
<name>A0A941EEJ1_9ACTN</name>
<keyword evidence="3" id="KW-0804">Transcription</keyword>
<dbReference type="Pfam" id="PF00440">
    <property type="entry name" value="TetR_N"/>
    <property type="match status" value="1"/>
</dbReference>
<comment type="caution">
    <text evidence="6">The sequence shown here is derived from an EMBL/GenBank/DDBJ whole genome shotgun (WGS) entry which is preliminary data.</text>
</comment>
<dbReference type="InterPro" id="IPR009057">
    <property type="entry name" value="Homeodomain-like_sf"/>
</dbReference>
<accession>A0A941EEJ1</accession>
<protein>
    <submittedName>
        <fullName evidence="6">TetR family transcriptional regulator</fullName>
    </submittedName>
</protein>